<accession>A3HUE8</accession>
<dbReference type="AlphaFoldDB" id="A3HUE8"/>
<evidence type="ECO:0000256" key="1">
    <source>
        <dbReference type="SAM" id="Phobius"/>
    </source>
</evidence>
<evidence type="ECO:0000313" key="3">
    <source>
        <dbReference type="Proteomes" id="UP000003919"/>
    </source>
</evidence>
<comment type="caution">
    <text evidence="2">The sequence shown here is derived from an EMBL/GenBank/DDBJ whole genome shotgun (WGS) entry which is preliminary data.</text>
</comment>
<keyword evidence="1" id="KW-0812">Transmembrane</keyword>
<gene>
    <name evidence="2" type="ORF">ALPR1_00975</name>
</gene>
<keyword evidence="3" id="KW-1185">Reference proteome</keyword>
<reference evidence="2 3" key="1">
    <citation type="journal article" date="2011" name="J. Bacteriol.">
        <title>Complete genome sequence of Algoriphagus sp. PR1, bacterial prey of a colony-forming choanoflagellate.</title>
        <authorList>
            <person name="Alegado R.A."/>
            <person name="Ferriera S."/>
            <person name="Nusbaum C."/>
            <person name="Young S.K."/>
            <person name="Zeng Q."/>
            <person name="Imamovic A."/>
            <person name="Fairclough S.R."/>
            <person name="King N."/>
        </authorList>
    </citation>
    <scope>NUCLEOTIDE SEQUENCE [LARGE SCALE GENOMIC DNA]</scope>
    <source>
        <strain evidence="2 3">PR1</strain>
    </source>
</reference>
<evidence type="ECO:0000313" key="2">
    <source>
        <dbReference type="EMBL" id="EAZ81770.1"/>
    </source>
</evidence>
<keyword evidence="1" id="KW-0472">Membrane</keyword>
<dbReference type="HOGENOM" id="CLU_1691804_0_0_10"/>
<dbReference type="STRING" id="388413.ALPR1_00975"/>
<feature type="transmembrane region" description="Helical" evidence="1">
    <location>
        <begin position="125"/>
        <end position="146"/>
    </location>
</feature>
<feature type="transmembrane region" description="Helical" evidence="1">
    <location>
        <begin position="82"/>
        <end position="105"/>
    </location>
</feature>
<dbReference type="Proteomes" id="UP000003919">
    <property type="component" value="Unassembled WGS sequence"/>
</dbReference>
<protein>
    <submittedName>
        <fullName evidence="2">Uncharacterized protein</fullName>
    </submittedName>
</protein>
<organism evidence="2 3">
    <name type="scientific">Algoriphagus machipongonensis</name>
    <dbReference type="NCBI Taxonomy" id="388413"/>
    <lineage>
        <taxon>Bacteria</taxon>
        <taxon>Pseudomonadati</taxon>
        <taxon>Bacteroidota</taxon>
        <taxon>Cytophagia</taxon>
        <taxon>Cytophagales</taxon>
        <taxon>Cyclobacteriaceae</taxon>
        <taxon>Algoriphagus</taxon>
    </lineage>
</organism>
<name>A3HUE8_9BACT</name>
<feature type="transmembrane region" description="Helical" evidence="1">
    <location>
        <begin position="12"/>
        <end position="31"/>
    </location>
</feature>
<feature type="transmembrane region" description="Helical" evidence="1">
    <location>
        <begin position="51"/>
        <end position="70"/>
    </location>
</feature>
<proteinExistence type="predicted"/>
<dbReference type="EMBL" id="AAXU02000001">
    <property type="protein sequence ID" value="EAZ81770.1"/>
    <property type="molecule type" value="Genomic_DNA"/>
</dbReference>
<sequence>MSPVFQQKKLRMKATLKYLSVLILILLVTILQDYLYDQKFDHSIYDTENRLINSLWILIFPVSILWNVLFKKVRFLARIHIVLIKRLLFIILATVTHILAFAGLADFIATNFFEQNLPFLINIRFTISVDLYKYLLIYSIIALILVRKNKNVKSR</sequence>
<keyword evidence="1" id="KW-1133">Transmembrane helix</keyword>